<feature type="compositionally biased region" description="Polar residues" evidence="1">
    <location>
        <begin position="1"/>
        <end position="21"/>
    </location>
</feature>
<feature type="region of interest" description="Disordered" evidence="1">
    <location>
        <begin position="1"/>
        <end position="24"/>
    </location>
</feature>
<proteinExistence type="predicted"/>
<dbReference type="NCBIfam" id="TIGR03899">
    <property type="entry name" value="TIGR03899 family protein"/>
    <property type="match status" value="1"/>
</dbReference>
<dbReference type="AlphaFoldDB" id="A0A1M5X1P4"/>
<dbReference type="EMBL" id="FQXG01000005">
    <property type="protein sequence ID" value="SHH93113.1"/>
    <property type="molecule type" value="Genomic_DNA"/>
</dbReference>
<name>A0A1M5X1P4_9GAMM</name>
<dbReference type="STRING" id="299255.SAMN02745129_3116"/>
<evidence type="ECO:0000313" key="3">
    <source>
        <dbReference type="Proteomes" id="UP000184268"/>
    </source>
</evidence>
<accession>A0A1M5X1P4</accession>
<evidence type="ECO:0000256" key="1">
    <source>
        <dbReference type="SAM" id="MobiDB-lite"/>
    </source>
</evidence>
<evidence type="ECO:0000313" key="2">
    <source>
        <dbReference type="EMBL" id="SHH93113.1"/>
    </source>
</evidence>
<keyword evidence="3" id="KW-1185">Reference proteome</keyword>
<gene>
    <name evidence="2" type="ORF">SAMN02745129_3116</name>
</gene>
<dbReference type="Proteomes" id="UP000184268">
    <property type="component" value="Unassembled WGS sequence"/>
</dbReference>
<dbReference type="Pfam" id="PF10987">
    <property type="entry name" value="DUF2806"/>
    <property type="match status" value="1"/>
</dbReference>
<organism evidence="2 3">
    <name type="scientific">Ferrimonas marina</name>
    <dbReference type="NCBI Taxonomy" id="299255"/>
    <lineage>
        <taxon>Bacteria</taxon>
        <taxon>Pseudomonadati</taxon>
        <taxon>Pseudomonadota</taxon>
        <taxon>Gammaproteobacteria</taxon>
        <taxon>Alteromonadales</taxon>
        <taxon>Ferrimonadaceae</taxon>
        <taxon>Ferrimonas</taxon>
    </lineage>
</organism>
<sequence>MSETTSTAVAKTQPGTLSTKQRSTRHMAVALTRLIGLNTEETGQQATLLQRADQRSKRRAEQYQLNVESVLNHALNFSDNSLAGHEPDPDWMHQFLMLSEQIHSSRMQEMWGRILATELGQPGAFSLRSLECLRRMTQRDALLLARAVALSCTLNAESSRTIVLGYSSRSAFGGLVRSRQPQLSLSRFGLPYSAILSLREQGILYNAELETGVLEEAKPLRLRFINKTLLMTPKHDRLRLRYYRFTPLGQELARLAQDHSDPDYIAALSKLVPRDFDTSTS</sequence>
<protein>
    <submittedName>
        <fullName evidence="2">TIGR03899 family protein</fullName>
    </submittedName>
</protein>
<dbReference type="InterPro" id="IPR021254">
    <property type="entry name" value="DUF2806"/>
</dbReference>
<reference evidence="2 3" key="1">
    <citation type="submission" date="2016-11" db="EMBL/GenBank/DDBJ databases">
        <authorList>
            <person name="Jaros S."/>
            <person name="Januszkiewicz K."/>
            <person name="Wedrychowicz H."/>
        </authorList>
    </citation>
    <scope>NUCLEOTIDE SEQUENCE [LARGE SCALE GENOMIC DNA]</scope>
    <source>
        <strain evidence="2 3">DSM 16917</strain>
    </source>
</reference>
<dbReference type="RefSeq" id="WP_067661218.1">
    <property type="nucleotide sequence ID" value="NZ_FQXG01000005.1"/>
</dbReference>
<dbReference type="OrthoDB" id="886161at2"/>